<gene>
    <name evidence="9" type="primary">CSON010099</name>
</gene>
<dbReference type="PANTHER" id="PTHR45985:SF8">
    <property type="entry name" value="CHITIN DEACETYLASE-LIKE 9, ISOFORM A"/>
    <property type="match status" value="1"/>
</dbReference>
<evidence type="ECO:0000313" key="9">
    <source>
        <dbReference type="EMBL" id="SSX18528.1"/>
    </source>
</evidence>
<dbReference type="InterPro" id="IPR002509">
    <property type="entry name" value="NODB_dom"/>
</dbReference>
<dbReference type="AlphaFoldDB" id="A0A336LXY6"/>
<dbReference type="GO" id="GO:0016020">
    <property type="term" value="C:membrane"/>
    <property type="evidence" value="ECO:0007669"/>
    <property type="project" value="UniProtKB-SubCell"/>
</dbReference>
<keyword evidence="3" id="KW-0808">Transferase</keyword>
<comment type="similarity">
    <text evidence="2">Belongs to the MAPEG family.</text>
</comment>
<accession>A0A336LXY6</accession>
<organism evidence="9">
    <name type="scientific">Culicoides sonorensis</name>
    <name type="common">Biting midge</name>
    <dbReference type="NCBI Taxonomy" id="179676"/>
    <lineage>
        <taxon>Eukaryota</taxon>
        <taxon>Metazoa</taxon>
        <taxon>Ecdysozoa</taxon>
        <taxon>Arthropoda</taxon>
        <taxon>Hexapoda</taxon>
        <taxon>Insecta</taxon>
        <taxon>Pterygota</taxon>
        <taxon>Neoptera</taxon>
        <taxon>Endopterygota</taxon>
        <taxon>Diptera</taxon>
        <taxon>Nematocera</taxon>
        <taxon>Chironomoidea</taxon>
        <taxon>Ceratopogonidae</taxon>
        <taxon>Ceratopogoninae</taxon>
        <taxon>Culicoides</taxon>
        <taxon>Monoculicoides</taxon>
    </lineage>
</organism>
<keyword evidence="6 7" id="KW-0472">Membrane</keyword>
<evidence type="ECO:0000256" key="2">
    <source>
        <dbReference type="ARBA" id="ARBA00010459"/>
    </source>
</evidence>
<keyword evidence="5 7" id="KW-1133">Transmembrane helix</keyword>
<reference evidence="9" key="1">
    <citation type="submission" date="2018-07" db="EMBL/GenBank/DDBJ databases">
        <authorList>
            <person name="Quirk P.G."/>
            <person name="Krulwich T.A."/>
        </authorList>
    </citation>
    <scope>NUCLEOTIDE SEQUENCE</scope>
</reference>
<comment type="subcellular location">
    <subcellularLocation>
        <location evidence="1">Membrane</location>
        <topology evidence="1">Multi-pass membrane protein</topology>
    </subcellularLocation>
</comment>
<dbReference type="InterPro" id="IPR052740">
    <property type="entry name" value="CE4"/>
</dbReference>
<evidence type="ECO:0000256" key="3">
    <source>
        <dbReference type="ARBA" id="ARBA00022679"/>
    </source>
</evidence>
<dbReference type="VEuPathDB" id="VectorBase:CSON010099"/>
<keyword evidence="4 7" id="KW-0812">Transmembrane</keyword>
<sequence>MHENQTIQSYQLLTLDNDAFTTYVFWTAVLLFKLILMSFLTAIQRIRKKAPISPEDLSIAPKGAEIKVDEDVERVRRAHLNDLENIPAFILFGFFYVLTDPNTTLACWFFRIGTVSRILHTVVYCVIPIRQPARAICFFIPCCVLGAIEKCRKSNCLPPNCRCSQALPPGNLPLNEIPQFVYLTFDDAVHNENIEFIDKIFNESNYGFNGCPAVGTFFVSHEYTDYSIINKLYSEGHEIALHSITHSHFGNANLKTMIEEFVGQRKIISQFAQIPETEMVGIRMPFLQLAGDNQYEMLQKYGFEYDFSRTQSNSKRMWPYTLDYETTQDCFLGPCPKKSYPGLWQIPLIVWKDKSGSPCAMADGCSNIPSDVDDLFNFFKQNFERIYLTGAKAPFGFCIHAAWFKAEEPPNAGQNRLEAYIKFCNSCKGSESRWFVSCQQTCPVSYPWVDNYDGNKECSRTKK</sequence>
<dbReference type="Gene3D" id="3.20.20.370">
    <property type="entry name" value="Glycoside hydrolase/deacetylase"/>
    <property type="match status" value="1"/>
</dbReference>
<dbReference type="InterPro" id="IPR011330">
    <property type="entry name" value="Glyco_hydro/deAcase_b/a-brl"/>
</dbReference>
<evidence type="ECO:0000259" key="8">
    <source>
        <dbReference type="Pfam" id="PF01522"/>
    </source>
</evidence>
<dbReference type="SUPFAM" id="SSF88713">
    <property type="entry name" value="Glycoside hydrolase/deacetylase"/>
    <property type="match status" value="1"/>
</dbReference>
<name>A0A336LXY6_CULSO</name>
<proteinExistence type="inferred from homology"/>
<dbReference type="InterPro" id="IPR023352">
    <property type="entry name" value="MAPEG-like_dom_sf"/>
</dbReference>
<feature type="domain" description="NodB homology" evidence="8">
    <location>
        <begin position="179"/>
        <end position="303"/>
    </location>
</feature>
<dbReference type="Pfam" id="PF01522">
    <property type="entry name" value="Polysacc_deac_1"/>
    <property type="match status" value="1"/>
</dbReference>
<dbReference type="FunFam" id="1.20.120.550:FF:000002">
    <property type="entry name" value="Microsomal glutathione S-transferase 1"/>
    <property type="match status" value="1"/>
</dbReference>
<dbReference type="SUPFAM" id="SSF161084">
    <property type="entry name" value="MAPEG domain-like"/>
    <property type="match status" value="1"/>
</dbReference>
<dbReference type="InterPro" id="IPR001129">
    <property type="entry name" value="Membr-assoc_MAPEG"/>
</dbReference>
<evidence type="ECO:0000256" key="6">
    <source>
        <dbReference type="ARBA" id="ARBA00023136"/>
    </source>
</evidence>
<evidence type="ECO:0000256" key="7">
    <source>
        <dbReference type="SAM" id="Phobius"/>
    </source>
</evidence>
<feature type="transmembrane region" description="Helical" evidence="7">
    <location>
        <begin position="23"/>
        <end position="43"/>
    </location>
</feature>
<evidence type="ECO:0000256" key="5">
    <source>
        <dbReference type="ARBA" id="ARBA00022989"/>
    </source>
</evidence>
<protein>
    <submittedName>
        <fullName evidence="9">CSON010099 protein</fullName>
    </submittedName>
</protein>
<dbReference type="GO" id="GO:0005975">
    <property type="term" value="P:carbohydrate metabolic process"/>
    <property type="evidence" value="ECO:0007669"/>
    <property type="project" value="InterPro"/>
</dbReference>
<dbReference type="GO" id="GO:0016810">
    <property type="term" value="F:hydrolase activity, acting on carbon-nitrogen (but not peptide) bonds"/>
    <property type="evidence" value="ECO:0007669"/>
    <property type="project" value="InterPro"/>
</dbReference>
<dbReference type="EMBL" id="UFQT01000040">
    <property type="protein sequence ID" value="SSX18528.1"/>
    <property type="molecule type" value="Genomic_DNA"/>
</dbReference>
<evidence type="ECO:0000256" key="4">
    <source>
        <dbReference type="ARBA" id="ARBA00022692"/>
    </source>
</evidence>
<dbReference type="GO" id="GO:0016740">
    <property type="term" value="F:transferase activity"/>
    <property type="evidence" value="ECO:0007669"/>
    <property type="project" value="UniProtKB-KW"/>
</dbReference>
<dbReference type="Pfam" id="PF01124">
    <property type="entry name" value="MAPEG"/>
    <property type="match status" value="1"/>
</dbReference>
<dbReference type="PANTHER" id="PTHR45985">
    <property type="match status" value="1"/>
</dbReference>
<dbReference type="Gene3D" id="1.20.120.550">
    <property type="entry name" value="Membrane associated eicosanoid/glutathione metabolism-like domain"/>
    <property type="match status" value="1"/>
</dbReference>
<evidence type="ECO:0000256" key="1">
    <source>
        <dbReference type="ARBA" id="ARBA00004141"/>
    </source>
</evidence>